<dbReference type="InterPro" id="IPR008915">
    <property type="entry name" value="Peptidase_M50"/>
</dbReference>
<dbReference type="AlphaFoldDB" id="A0A1F5VIR8"/>
<evidence type="ECO:0000256" key="3">
    <source>
        <dbReference type="ARBA" id="ARBA00007931"/>
    </source>
</evidence>
<keyword evidence="10 11" id="KW-0472">Membrane</keyword>
<feature type="transmembrane region" description="Helical" evidence="11">
    <location>
        <begin position="327"/>
        <end position="346"/>
    </location>
</feature>
<accession>A0A1F5VIR8</accession>
<evidence type="ECO:0000256" key="8">
    <source>
        <dbReference type="ARBA" id="ARBA00022989"/>
    </source>
</evidence>
<keyword evidence="7" id="KW-0862">Zinc</keyword>
<keyword evidence="8 11" id="KW-1133">Transmembrane helix</keyword>
<feature type="transmembrane region" description="Helical" evidence="11">
    <location>
        <begin position="93"/>
        <end position="119"/>
    </location>
</feature>
<evidence type="ECO:0000256" key="7">
    <source>
        <dbReference type="ARBA" id="ARBA00022833"/>
    </source>
</evidence>
<evidence type="ECO:0000313" key="14">
    <source>
        <dbReference type="Proteomes" id="UP000179251"/>
    </source>
</evidence>
<gene>
    <name evidence="13" type="ORF">A2834_03795</name>
</gene>
<proteinExistence type="inferred from homology"/>
<feature type="transmembrane region" description="Helical" evidence="11">
    <location>
        <begin position="276"/>
        <end position="298"/>
    </location>
</feature>
<keyword evidence="6" id="KW-0378">Hydrolase</keyword>
<dbReference type="PANTHER" id="PTHR42837">
    <property type="entry name" value="REGULATOR OF SIGMA-E PROTEASE RSEP"/>
    <property type="match status" value="1"/>
</dbReference>
<dbReference type="PANTHER" id="PTHR42837:SF2">
    <property type="entry name" value="MEMBRANE METALLOPROTEASE ARASP2, CHLOROPLASTIC-RELATED"/>
    <property type="match status" value="1"/>
</dbReference>
<dbReference type="Proteomes" id="UP000179251">
    <property type="component" value="Unassembled WGS sequence"/>
</dbReference>
<evidence type="ECO:0000256" key="5">
    <source>
        <dbReference type="ARBA" id="ARBA00022692"/>
    </source>
</evidence>
<protein>
    <recommendedName>
        <fullName evidence="12">Peptidase M50 domain-containing protein</fullName>
    </recommendedName>
</protein>
<comment type="subcellular location">
    <subcellularLocation>
        <location evidence="2">Membrane</location>
        <topology evidence="2">Multi-pass membrane protein</topology>
    </subcellularLocation>
</comment>
<comment type="similarity">
    <text evidence="3">Belongs to the peptidase M50B family.</text>
</comment>
<dbReference type="GO" id="GO:0004222">
    <property type="term" value="F:metalloendopeptidase activity"/>
    <property type="evidence" value="ECO:0007669"/>
    <property type="project" value="InterPro"/>
</dbReference>
<evidence type="ECO:0000256" key="1">
    <source>
        <dbReference type="ARBA" id="ARBA00001947"/>
    </source>
</evidence>
<keyword evidence="4" id="KW-0645">Protease</keyword>
<evidence type="ECO:0000256" key="6">
    <source>
        <dbReference type="ARBA" id="ARBA00022801"/>
    </source>
</evidence>
<keyword evidence="9" id="KW-0482">Metalloprotease</keyword>
<comment type="caution">
    <text evidence="13">The sequence shown here is derived from an EMBL/GenBank/DDBJ whole genome shotgun (WGS) entry which is preliminary data.</text>
</comment>
<evidence type="ECO:0000256" key="10">
    <source>
        <dbReference type="ARBA" id="ARBA00023136"/>
    </source>
</evidence>
<feature type="domain" description="Peptidase M50" evidence="12">
    <location>
        <begin position="8"/>
        <end position="340"/>
    </location>
</feature>
<evidence type="ECO:0000259" key="12">
    <source>
        <dbReference type="Pfam" id="PF02163"/>
    </source>
</evidence>
<evidence type="ECO:0000313" key="13">
    <source>
        <dbReference type="EMBL" id="OGF63230.1"/>
    </source>
</evidence>
<dbReference type="GO" id="GO:0006508">
    <property type="term" value="P:proteolysis"/>
    <property type="evidence" value="ECO:0007669"/>
    <property type="project" value="UniProtKB-KW"/>
</dbReference>
<evidence type="ECO:0000256" key="2">
    <source>
        <dbReference type="ARBA" id="ARBA00004141"/>
    </source>
</evidence>
<dbReference type="Gene3D" id="2.30.42.10">
    <property type="match status" value="1"/>
</dbReference>
<reference evidence="13 14" key="1">
    <citation type="journal article" date="2016" name="Nat. Commun.">
        <title>Thousands of microbial genomes shed light on interconnected biogeochemical processes in an aquifer system.</title>
        <authorList>
            <person name="Anantharaman K."/>
            <person name="Brown C.T."/>
            <person name="Hug L.A."/>
            <person name="Sharon I."/>
            <person name="Castelle C.J."/>
            <person name="Probst A.J."/>
            <person name="Thomas B.C."/>
            <person name="Singh A."/>
            <person name="Wilkins M.J."/>
            <person name="Karaoz U."/>
            <person name="Brodie E.L."/>
            <person name="Williams K.H."/>
            <person name="Hubbard S.S."/>
            <person name="Banfield J.F."/>
        </authorList>
    </citation>
    <scope>NUCLEOTIDE SEQUENCE [LARGE SCALE GENOMIC DNA]</scope>
</reference>
<evidence type="ECO:0000256" key="9">
    <source>
        <dbReference type="ARBA" id="ARBA00023049"/>
    </source>
</evidence>
<keyword evidence="5 11" id="KW-0812">Transmembrane</keyword>
<dbReference type="CDD" id="cd06163">
    <property type="entry name" value="S2P-M50_PDZ_RseP-like"/>
    <property type="match status" value="1"/>
</dbReference>
<dbReference type="STRING" id="1798325.A2834_03795"/>
<dbReference type="EMBL" id="MFHD01000005">
    <property type="protein sequence ID" value="OGF63230.1"/>
    <property type="molecule type" value="Genomic_DNA"/>
</dbReference>
<organism evidence="13 14">
    <name type="scientific">Candidatus Giovannonibacteria bacterium RIFCSPHIGHO2_01_FULL_45_23</name>
    <dbReference type="NCBI Taxonomy" id="1798325"/>
    <lineage>
        <taxon>Bacteria</taxon>
        <taxon>Candidatus Giovannoniibacteriota</taxon>
    </lineage>
</organism>
<dbReference type="InterPro" id="IPR004387">
    <property type="entry name" value="Pept_M50_Zn"/>
</dbReference>
<evidence type="ECO:0000256" key="11">
    <source>
        <dbReference type="SAM" id="Phobius"/>
    </source>
</evidence>
<evidence type="ECO:0000256" key="4">
    <source>
        <dbReference type="ARBA" id="ARBA00022670"/>
    </source>
</evidence>
<sequence length="356" mass="38433">MIIAALIFIVILLVLVLSHEFGHFFAARAFGIKVEEFGFGIPPRILSLWRDGKGTLYSLNFLPFGGFVKIFGEEGDDAGQPQSFGSKPARTRALVLASGVFANILLAYFLFTAISALGVPQLLSGEKISFYPDAKVTIIEVAQGSPAETAGMSVGDQVTGFAKIEDFQNFVKENHGKNIRVSLLRGTEEIELAVLARENPPEGEGSLGVALGYVRIEKSSLYVAPIDGAGLTWQVLKDTVLGFLEILKNLANRETANIQVAGPVGIFNITSSAINFGARTVLMLAAILSVNLAVINVLPFPGLDGGRLFFVLIEAVRRKRISVRTSALVHSIGLTVLIILMLFITYHDIAKIFLGR</sequence>
<dbReference type="InterPro" id="IPR036034">
    <property type="entry name" value="PDZ_sf"/>
</dbReference>
<dbReference type="Pfam" id="PF02163">
    <property type="entry name" value="Peptidase_M50"/>
    <property type="match status" value="1"/>
</dbReference>
<dbReference type="GO" id="GO:0016020">
    <property type="term" value="C:membrane"/>
    <property type="evidence" value="ECO:0007669"/>
    <property type="project" value="UniProtKB-SubCell"/>
</dbReference>
<comment type="cofactor">
    <cofactor evidence="1">
        <name>Zn(2+)</name>
        <dbReference type="ChEBI" id="CHEBI:29105"/>
    </cofactor>
</comment>
<name>A0A1F5VIR8_9BACT</name>
<dbReference type="SUPFAM" id="SSF50156">
    <property type="entry name" value="PDZ domain-like"/>
    <property type="match status" value="1"/>
</dbReference>